<gene>
    <name evidence="1" type="ORF">D7322_28265</name>
</gene>
<organism evidence="1 2">
    <name type="scientific">Sphingobacterium puteale</name>
    <dbReference type="NCBI Taxonomy" id="2420510"/>
    <lineage>
        <taxon>Bacteria</taxon>
        <taxon>Pseudomonadati</taxon>
        <taxon>Bacteroidota</taxon>
        <taxon>Sphingobacteriia</taxon>
        <taxon>Sphingobacteriales</taxon>
        <taxon>Sphingobacteriaceae</taxon>
        <taxon>Sphingobacterium</taxon>
    </lineage>
</organism>
<dbReference type="EMBL" id="RBWS01000046">
    <property type="protein sequence ID" value="RKO68238.1"/>
    <property type="molecule type" value="Genomic_DNA"/>
</dbReference>
<sequence>MLSMIADWQQSGMSKKQYCDSRGINEAKFYYWFSRSREQDGASGSFTPIDRSVRKEIEIIYPNGVVLKVESDLGLLSQLIRLY</sequence>
<name>A0A420VPH6_9SPHI</name>
<comment type="caution">
    <text evidence="1">The sequence shown here is derived from an EMBL/GenBank/DDBJ whole genome shotgun (WGS) entry which is preliminary data.</text>
</comment>
<dbReference type="NCBIfam" id="NF047593">
    <property type="entry name" value="IS66_ISAeme5_TnpA"/>
    <property type="match status" value="1"/>
</dbReference>
<dbReference type="OrthoDB" id="671208at2"/>
<keyword evidence="2" id="KW-1185">Reference proteome</keyword>
<evidence type="ECO:0000313" key="2">
    <source>
        <dbReference type="Proteomes" id="UP000282423"/>
    </source>
</evidence>
<evidence type="ECO:0000313" key="1">
    <source>
        <dbReference type="EMBL" id="RKO68238.1"/>
    </source>
</evidence>
<reference evidence="1 2" key="1">
    <citation type="submission" date="2018-10" db="EMBL/GenBank/DDBJ databases">
        <title>Sphingobacterium sp. M05W1-28.</title>
        <authorList>
            <person name="Cai H."/>
        </authorList>
    </citation>
    <scope>NUCLEOTIDE SEQUENCE [LARGE SCALE GENOMIC DNA]</scope>
    <source>
        <strain evidence="1 2">M05W1-28</strain>
    </source>
</reference>
<accession>A0A420VPH6</accession>
<proteinExistence type="predicted"/>
<protein>
    <recommendedName>
        <fullName evidence="3">IS66 family insertion sequence element accessory protein TnpB</fullName>
    </recommendedName>
</protein>
<dbReference type="Proteomes" id="UP000282423">
    <property type="component" value="Unassembled WGS sequence"/>
</dbReference>
<evidence type="ECO:0008006" key="3">
    <source>
        <dbReference type="Google" id="ProtNLM"/>
    </source>
</evidence>
<dbReference type="AlphaFoldDB" id="A0A420VPH6"/>